<dbReference type="eggNOG" id="ENOG5030QDP">
    <property type="taxonomic scope" value="Bacteria"/>
</dbReference>
<dbReference type="OrthoDB" id="8239271at2"/>
<reference evidence="2" key="1">
    <citation type="journal article" date="2002" name="DNA Res.">
        <title>Complete genomic sequence of nitrogen-fixing symbiotic bacterium Bradyrhizobium japonicum USDA110.</title>
        <authorList>
            <person name="Kaneko T."/>
            <person name="Nakamura Y."/>
            <person name="Sato S."/>
            <person name="Minamisawa K."/>
            <person name="Uchiumi T."/>
            <person name="Sasamoto S."/>
            <person name="Watanabe A."/>
            <person name="Idesawa K."/>
            <person name="Iriguchi M."/>
            <person name="Kawashima K."/>
            <person name="Kohara M."/>
            <person name="Matsumoto M."/>
            <person name="Shimpo S."/>
            <person name="Tsuruoka H."/>
            <person name="Wada T."/>
            <person name="Yamada M."/>
            <person name="Tabata S."/>
        </authorList>
    </citation>
    <scope>NUCLEOTIDE SEQUENCE [LARGE SCALE GENOMIC DNA]</scope>
    <source>
        <strain evidence="2">JCM 10833 / BCRC 13528 / IAM 13628 / NBRC 14792 / USDA 110</strain>
    </source>
</reference>
<keyword evidence="2" id="KW-1185">Reference proteome</keyword>
<proteinExistence type="predicted"/>
<name>Q89T22_BRADU</name>
<dbReference type="EMBL" id="BA000040">
    <property type="protein sequence ID" value="BAC47493.1"/>
    <property type="molecule type" value="Genomic_DNA"/>
</dbReference>
<dbReference type="AlphaFoldDB" id="Q89T22"/>
<sequence length="122" mass="13011">MCQHALSRCAIAHLRERHDSSTFAGNLAAHSPFIDRTSALAPLENMMKKLALAASLIIAAGFTLTNPAFAKGGHGHGHGYGHGYGHAMGHHYDGTPPGWSHGRKVGWRGHGCPPGLWKQGRC</sequence>
<dbReference type="KEGG" id="bja:bll2228"/>
<dbReference type="PATRIC" id="fig|224911.5.peg.2152"/>
<dbReference type="InParanoid" id="Q89T22"/>
<protein>
    <submittedName>
        <fullName evidence="1">Bll2228 protein</fullName>
    </submittedName>
</protein>
<dbReference type="Proteomes" id="UP000002526">
    <property type="component" value="Chromosome"/>
</dbReference>
<evidence type="ECO:0000313" key="1">
    <source>
        <dbReference type="EMBL" id="BAC47493.1"/>
    </source>
</evidence>
<organism evidence="1 2">
    <name type="scientific">Bradyrhizobium diazoefficiens (strain JCM 10833 / BCRC 13528 / IAM 13628 / NBRC 14792 / USDA 110)</name>
    <dbReference type="NCBI Taxonomy" id="224911"/>
    <lineage>
        <taxon>Bacteria</taxon>
        <taxon>Pseudomonadati</taxon>
        <taxon>Pseudomonadota</taxon>
        <taxon>Alphaproteobacteria</taxon>
        <taxon>Hyphomicrobiales</taxon>
        <taxon>Nitrobacteraceae</taxon>
        <taxon>Bradyrhizobium</taxon>
    </lineage>
</organism>
<gene>
    <name evidence="1" type="ordered locus">bll2228</name>
</gene>
<dbReference type="HOGENOM" id="CLU_2022288_0_0_5"/>
<evidence type="ECO:0000313" key="2">
    <source>
        <dbReference type="Proteomes" id="UP000002526"/>
    </source>
</evidence>
<accession>Q89T22</accession>
<dbReference type="EnsemblBacteria" id="BAC47493">
    <property type="protein sequence ID" value="BAC47493"/>
    <property type="gene ID" value="BAC47493"/>
</dbReference>